<name>A0ABQ9HJT1_9NEOP</name>
<evidence type="ECO:0000313" key="4">
    <source>
        <dbReference type="EMBL" id="KAJ8884610.1"/>
    </source>
</evidence>
<dbReference type="PANTHER" id="PTHR37984:SF5">
    <property type="entry name" value="PROTEIN NYNRIN-LIKE"/>
    <property type="match status" value="1"/>
</dbReference>
<keyword evidence="5" id="KW-1185">Reference proteome</keyword>
<dbReference type="InterPro" id="IPR043502">
    <property type="entry name" value="DNA/RNA_pol_sf"/>
</dbReference>
<evidence type="ECO:0000313" key="5">
    <source>
        <dbReference type="Proteomes" id="UP001159363"/>
    </source>
</evidence>
<dbReference type="EC" id="2.7.7.49" evidence="1"/>
<gene>
    <name evidence="4" type="ORF">PR048_016467</name>
</gene>
<dbReference type="Gene3D" id="1.10.340.70">
    <property type="match status" value="1"/>
</dbReference>
<feature type="region of interest" description="Disordered" evidence="2">
    <location>
        <begin position="242"/>
        <end position="263"/>
    </location>
</feature>
<evidence type="ECO:0000256" key="1">
    <source>
        <dbReference type="ARBA" id="ARBA00012493"/>
    </source>
</evidence>
<protein>
    <recommendedName>
        <fullName evidence="1">RNA-directed DNA polymerase</fullName>
        <ecNumber evidence="1">2.7.7.49</ecNumber>
    </recommendedName>
</protein>
<comment type="caution">
    <text evidence="4">The sequence shown here is derived from an EMBL/GenBank/DDBJ whole genome shotgun (WGS) entry which is preliminary data.</text>
</comment>
<dbReference type="InterPro" id="IPR043128">
    <property type="entry name" value="Rev_trsase/Diguanyl_cyclase"/>
</dbReference>
<evidence type="ECO:0000256" key="2">
    <source>
        <dbReference type="SAM" id="MobiDB-lite"/>
    </source>
</evidence>
<accession>A0ABQ9HJT1</accession>
<proteinExistence type="predicted"/>
<dbReference type="SUPFAM" id="SSF56672">
    <property type="entry name" value="DNA/RNA polymerases"/>
    <property type="match status" value="1"/>
</dbReference>
<sequence>MVAAIVDMPHPKSAEDVRRFLGMVTYYYRFIHESSTITTSLRHFLCKNTIIKWAFAHEAAFLNLKQANASDQVHVPHDPDLPVQLACDASSTGIAEGIENSNVDCLSRAPININSYTANAINNEVKQLCDATIEQIGIPTVTHQLLKEETKNDAILSTIMKSLQEENTSEPDYIENGILFRGQHIVVPASLQSAVLNKLHRTHVGITKMKQLAYRYVYWKKIDSDIEQLVRSCSECVAINKSPAKAPSHPWERSTSLSDGKSPAEQYLNRQIRIKLNAMRPIKFHDSPSPTQPAHQFSEGERVSTKYYSNNKSNWKCGKVLKKLGKLHYLEELDNGFHFKRHID</sequence>
<feature type="domain" description="Integrase zinc-binding" evidence="3">
    <location>
        <begin position="187"/>
        <end position="240"/>
    </location>
</feature>
<evidence type="ECO:0000259" key="3">
    <source>
        <dbReference type="Pfam" id="PF17921"/>
    </source>
</evidence>
<dbReference type="EMBL" id="JARBHB010000005">
    <property type="protein sequence ID" value="KAJ8884610.1"/>
    <property type="molecule type" value="Genomic_DNA"/>
</dbReference>
<dbReference type="InterPro" id="IPR050951">
    <property type="entry name" value="Retrovirus_Pol_polyprotein"/>
</dbReference>
<dbReference type="Gene3D" id="3.30.70.270">
    <property type="match status" value="1"/>
</dbReference>
<dbReference type="Pfam" id="PF17921">
    <property type="entry name" value="Integrase_H2C2"/>
    <property type="match status" value="1"/>
</dbReference>
<dbReference type="PANTHER" id="PTHR37984">
    <property type="entry name" value="PROTEIN CBG26694"/>
    <property type="match status" value="1"/>
</dbReference>
<reference evidence="4 5" key="1">
    <citation type="submission" date="2023-02" db="EMBL/GenBank/DDBJ databases">
        <title>LHISI_Scaffold_Assembly.</title>
        <authorList>
            <person name="Stuart O.P."/>
            <person name="Cleave R."/>
            <person name="Magrath M.J.L."/>
            <person name="Mikheyev A.S."/>
        </authorList>
    </citation>
    <scope>NUCLEOTIDE SEQUENCE [LARGE SCALE GENOMIC DNA]</scope>
    <source>
        <strain evidence="4">Daus_M_001</strain>
        <tissue evidence="4">Leg muscle</tissue>
    </source>
</reference>
<dbReference type="Proteomes" id="UP001159363">
    <property type="component" value="Chromosome 4"/>
</dbReference>
<dbReference type="InterPro" id="IPR041588">
    <property type="entry name" value="Integrase_H2C2"/>
</dbReference>
<organism evidence="4 5">
    <name type="scientific">Dryococelus australis</name>
    <dbReference type="NCBI Taxonomy" id="614101"/>
    <lineage>
        <taxon>Eukaryota</taxon>
        <taxon>Metazoa</taxon>
        <taxon>Ecdysozoa</taxon>
        <taxon>Arthropoda</taxon>
        <taxon>Hexapoda</taxon>
        <taxon>Insecta</taxon>
        <taxon>Pterygota</taxon>
        <taxon>Neoptera</taxon>
        <taxon>Polyneoptera</taxon>
        <taxon>Phasmatodea</taxon>
        <taxon>Verophasmatodea</taxon>
        <taxon>Anareolatae</taxon>
        <taxon>Phasmatidae</taxon>
        <taxon>Eurycanthinae</taxon>
        <taxon>Dryococelus</taxon>
    </lineage>
</organism>